<protein>
    <submittedName>
        <fullName evidence="1">Uncharacterized protein</fullName>
    </submittedName>
</protein>
<sequence>MNQKILMRYNPRALWFRWEVIVSYQVRVRNGDPENNIIVLETFSNRDAAVKFLNTIDNTLIKVY</sequence>
<gene>
    <name evidence="1" type="ORF">CPT_Sugarland_074</name>
</gene>
<reference evidence="1 2" key="1">
    <citation type="journal article" date="2018" name="Microbiol. Resour. Announc.">
        <title>Complete Genome Sequence of Klebsiella pneumoniae Siphophage Sugarland.</title>
        <authorList>
            <person name="Erickson S.G."/>
            <person name="Lessor L."/>
            <person name="O'Leary C.J."/>
            <person name="Gill J.J."/>
            <person name="Liu M."/>
        </authorList>
    </citation>
    <scope>NUCLEOTIDE SEQUENCE [LARGE SCALE GENOMIC DNA]</scope>
</reference>
<dbReference type="EMBL" id="MG459987">
    <property type="protein sequence ID" value="ATW61907.1"/>
    <property type="molecule type" value="Genomic_DNA"/>
</dbReference>
<proteinExistence type="predicted"/>
<dbReference type="Proteomes" id="UP000241037">
    <property type="component" value="Segment"/>
</dbReference>
<dbReference type="OrthoDB" id="39394at10239"/>
<accession>A0A2H4PGX9</accession>
<evidence type="ECO:0000313" key="1">
    <source>
        <dbReference type="EMBL" id="ATW61907.1"/>
    </source>
</evidence>
<keyword evidence="2" id="KW-1185">Reference proteome</keyword>
<organism evidence="1 2">
    <name type="scientific">Klebsiella phage Sugarland</name>
    <dbReference type="NCBI Taxonomy" id="2053603"/>
    <lineage>
        <taxon>Viruses</taxon>
        <taxon>Duplodnaviria</taxon>
        <taxon>Heunggongvirae</taxon>
        <taxon>Uroviricota</taxon>
        <taxon>Caudoviricetes</taxon>
        <taxon>Demerecviridae</taxon>
        <taxon>Sugarlandvirus</taxon>
        <taxon>Sugarlandvirus sugarland</taxon>
    </lineage>
</organism>
<evidence type="ECO:0000313" key="2">
    <source>
        <dbReference type="Proteomes" id="UP000241037"/>
    </source>
</evidence>
<name>A0A2H4PGX9_9CAUD</name>